<evidence type="ECO:0000256" key="2">
    <source>
        <dbReference type="ARBA" id="ARBA00022475"/>
    </source>
</evidence>
<reference evidence="8" key="1">
    <citation type="journal article" date="2015" name="Nature">
        <title>Complex archaea that bridge the gap between prokaryotes and eukaryotes.</title>
        <authorList>
            <person name="Spang A."/>
            <person name="Saw J.H."/>
            <person name="Jorgensen S.L."/>
            <person name="Zaremba-Niedzwiedzka K."/>
            <person name="Martijn J."/>
            <person name="Lind A.E."/>
            <person name="van Eijk R."/>
            <person name="Schleper C."/>
            <person name="Guy L."/>
            <person name="Ettema T.J."/>
        </authorList>
    </citation>
    <scope>NUCLEOTIDE SEQUENCE</scope>
</reference>
<evidence type="ECO:0000256" key="4">
    <source>
        <dbReference type="ARBA" id="ARBA00022679"/>
    </source>
</evidence>
<feature type="transmembrane region" description="Helical" evidence="7">
    <location>
        <begin position="9"/>
        <end position="29"/>
    </location>
</feature>
<keyword evidence="2" id="KW-1003">Cell membrane</keyword>
<proteinExistence type="predicted"/>
<dbReference type="GO" id="GO:0016746">
    <property type="term" value="F:acyltransferase activity"/>
    <property type="evidence" value="ECO:0007669"/>
    <property type="project" value="UniProtKB-KW"/>
</dbReference>
<evidence type="ECO:0008006" key="9">
    <source>
        <dbReference type="Google" id="ProtNLM"/>
    </source>
</evidence>
<evidence type="ECO:0000256" key="3">
    <source>
        <dbReference type="ARBA" id="ARBA00022519"/>
    </source>
</evidence>
<dbReference type="AlphaFoldDB" id="A0A0F9U2X9"/>
<sequence length="310" mass="35777">MRILKAPAWFIKLLKGLSLFLLVRIIYLVFRKRSFSVRIKFAVFATILIFLCYKKGRERIRSNISLIRPDLSEKERNRIAWQLARTLARSWGAMLGNEFTSLEEMARRIKTKNSEILLDRYKKGEKIVVAVAHVGPIDEMFGVIPLFGVKVYIPAEPIKPKWLFNLMMRLRLRFGDIVYEEVKKGKILPNAAHHLLDGRIVVLAIDMTRQDDSGVICRIGNAQARFPVGAVKLALEEEATIIPIFPSLTKDNKTQIEIGSPFRLIRTGNMKKDIENNTRRLIEVVYAPYFLKNLDSWLRLLWSKLEPAEA</sequence>
<dbReference type="GO" id="GO:0008610">
    <property type="term" value="P:lipid biosynthetic process"/>
    <property type="evidence" value="ECO:0007669"/>
    <property type="project" value="UniProtKB-ARBA"/>
</dbReference>
<name>A0A0F9U2X9_9ZZZZ</name>
<keyword evidence="7" id="KW-1133">Transmembrane helix</keyword>
<dbReference type="InterPro" id="IPR004960">
    <property type="entry name" value="LipA_acyltrans"/>
</dbReference>
<dbReference type="PANTHER" id="PTHR30606">
    <property type="entry name" value="LIPID A BIOSYNTHESIS LAUROYL ACYLTRANSFERASE"/>
    <property type="match status" value="1"/>
</dbReference>
<dbReference type="GO" id="GO:1901137">
    <property type="term" value="P:carbohydrate derivative biosynthetic process"/>
    <property type="evidence" value="ECO:0007669"/>
    <property type="project" value="UniProtKB-ARBA"/>
</dbReference>
<keyword evidence="3" id="KW-0997">Cell inner membrane</keyword>
<evidence type="ECO:0000256" key="5">
    <source>
        <dbReference type="ARBA" id="ARBA00023136"/>
    </source>
</evidence>
<comment type="caution">
    <text evidence="8">The sequence shown here is derived from an EMBL/GenBank/DDBJ whole genome shotgun (WGS) entry which is preliminary data.</text>
</comment>
<evidence type="ECO:0000256" key="1">
    <source>
        <dbReference type="ARBA" id="ARBA00004533"/>
    </source>
</evidence>
<dbReference type="Pfam" id="PF03279">
    <property type="entry name" value="Lip_A_acyltrans"/>
    <property type="match status" value="1"/>
</dbReference>
<evidence type="ECO:0000256" key="7">
    <source>
        <dbReference type="SAM" id="Phobius"/>
    </source>
</evidence>
<organism evidence="8">
    <name type="scientific">marine sediment metagenome</name>
    <dbReference type="NCBI Taxonomy" id="412755"/>
    <lineage>
        <taxon>unclassified sequences</taxon>
        <taxon>metagenomes</taxon>
        <taxon>ecological metagenomes</taxon>
    </lineage>
</organism>
<gene>
    <name evidence="8" type="ORF">LCGC14_0256460</name>
</gene>
<evidence type="ECO:0000313" key="8">
    <source>
        <dbReference type="EMBL" id="KKN87605.1"/>
    </source>
</evidence>
<keyword evidence="5 7" id="KW-0472">Membrane</keyword>
<feature type="transmembrane region" description="Helical" evidence="7">
    <location>
        <begin position="35"/>
        <end position="53"/>
    </location>
</feature>
<accession>A0A0F9U2X9</accession>
<dbReference type="GO" id="GO:0005886">
    <property type="term" value="C:plasma membrane"/>
    <property type="evidence" value="ECO:0007669"/>
    <property type="project" value="UniProtKB-SubCell"/>
</dbReference>
<keyword evidence="4" id="KW-0808">Transferase</keyword>
<evidence type="ECO:0000256" key="6">
    <source>
        <dbReference type="ARBA" id="ARBA00023315"/>
    </source>
</evidence>
<keyword evidence="6" id="KW-0012">Acyltransferase</keyword>
<dbReference type="PANTHER" id="PTHR30606:SF10">
    <property type="entry name" value="PHOSPHATIDYLINOSITOL MANNOSIDE ACYLTRANSFERASE"/>
    <property type="match status" value="1"/>
</dbReference>
<dbReference type="EMBL" id="LAZR01000136">
    <property type="protein sequence ID" value="KKN87605.1"/>
    <property type="molecule type" value="Genomic_DNA"/>
</dbReference>
<comment type="subcellular location">
    <subcellularLocation>
        <location evidence="1">Cell inner membrane</location>
    </subcellularLocation>
</comment>
<protein>
    <recommendedName>
        <fullName evidence="9">Lipid A biosynthesis acyltransferase</fullName>
    </recommendedName>
</protein>
<keyword evidence="7" id="KW-0812">Transmembrane</keyword>